<protein>
    <submittedName>
        <fullName evidence="2">Uncharacterized protein</fullName>
    </submittedName>
</protein>
<name>A0ABS1U582_9PROT</name>
<dbReference type="EMBL" id="JAETWB010000008">
    <property type="protein sequence ID" value="MBL6079829.1"/>
    <property type="molecule type" value="Genomic_DNA"/>
</dbReference>
<keyword evidence="1" id="KW-0812">Transmembrane</keyword>
<dbReference type="RefSeq" id="WP_202833071.1">
    <property type="nucleotide sequence ID" value="NZ_JAETWB010000008.1"/>
</dbReference>
<reference evidence="2 3" key="1">
    <citation type="submission" date="2021-01" db="EMBL/GenBank/DDBJ databases">
        <title>Belnapia mucosa sp. nov. and Belnapia arida sp. nov., isolated from the Tabernas Desert (Almeria, Spain).</title>
        <authorList>
            <person name="Molina-Menor E."/>
            <person name="Vidal-Verdu A."/>
            <person name="Calonge A."/>
            <person name="Satari L."/>
            <person name="Pereto J."/>
            <person name="Porcar M."/>
        </authorList>
    </citation>
    <scope>NUCLEOTIDE SEQUENCE [LARGE SCALE GENOMIC DNA]</scope>
    <source>
        <strain evidence="2 3">T18</strain>
    </source>
</reference>
<evidence type="ECO:0000256" key="1">
    <source>
        <dbReference type="SAM" id="Phobius"/>
    </source>
</evidence>
<accession>A0ABS1U582</accession>
<evidence type="ECO:0000313" key="2">
    <source>
        <dbReference type="EMBL" id="MBL6079829.1"/>
    </source>
</evidence>
<comment type="caution">
    <text evidence="2">The sequence shown here is derived from an EMBL/GenBank/DDBJ whole genome shotgun (WGS) entry which is preliminary data.</text>
</comment>
<feature type="transmembrane region" description="Helical" evidence="1">
    <location>
        <begin position="99"/>
        <end position="122"/>
    </location>
</feature>
<gene>
    <name evidence="2" type="ORF">JMJ56_17560</name>
</gene>
<proteinExistence type="predicted"/>
<keyword evidence="3" id="KW-1185">Reference proteome</keyword>
<sequence>MANVETLRPNPAPAPVPAVTVPADPQAFRTEDRLTGLLAFGIAADRREEATPEAIARCQREAEAALCDHALRYLHNNIERIRQEAVAEQIGRLRHPPGFLRMVAANLVALAIIGAAGAWLALHPETLAGLAGRLAG</sequence>
<organism evidence="2 3">
    <name type="scientific">Belnapia arida</name>
    <dbReference type="NCBI Taxonomy" id="2804533"/>
    <lineage>
        <taxon>Bacteria</taxon>
        <taxon>Pseudomonadati</taxon>
        <taxon>Pseudomonadota</taxon>
        <taxon>Alphaproteobacteria</taxon>
        <taxon>Acetobacterales</taxon>
        <taxon>Roseomonadaceae</taxon>
        <taxon>Belnapia</taxon>
    </lineage>
</organism>
<keyword evidence="1" id="KW-0472">Membrane</keyword>
<evidence type="ECO:0000313" key="3">
    <source>
        <dbReference type="Proteomes" id="UP000660885"/>
    </source>
</evidence>
<keyword evidence="1" id="KW-1133">Transmembrane helix</keyword>
<dbReference type="Proteomes" id="UP000660885">
    <property type="component" value="Unassembled WGS sequence"/>
</dbReference>